<dbReference type="EMBL" id="JH126400">
    <property type="protein sequence ID" value="EGX95293.1"/>
    <property type="molecule type" value="Genomic_DNA"/>
</dbReference>
<dbReference type="OrthoDB" id="5422293at2759"/>
<sequence>MNSKHFGITAPGPYAKYQTQKTLTRNGFGLPRDAPPIFTGKMMEEWKKRDKQFEELPAWVEGVPPVRDLLAIPHWENSKRDFVTLTGFQDEGSSPERRPVSFHTGGILGRRLKATLLAVYTKIKHIYLVRSH</sequence>
<evidence type="ECO:0000313" key="2">
    <source>
        <dbReference type="Proteomes" id="UP000001610"/>
    </source>
</evidence>
<keyword evidence="2" id="KW-1185">Reference proteome</keyword>
<dbReference type="AlphaFoldDB" id="G3JBI8"/>
<reference evidence="1 2" key="1">
    <citation type="journal article" date="2011" name="Genome Biol.">
        <title>Genome sequence of the insect pathogenic fungus Cordyceps militaris, a valued traditional Chinese medicine.</title>
        <authorList>
            <person name="Zheng P."/>
            <person name="Xia Y."/>
            <person name="Xiao G."/>
            <person name="Xiong C."/>
            <person name="Hu X."/>
            <person name="Zhang S."/>
            <person name="Zheng H."/>
            <person name="Huang Y."/>
            <person name="Zhou Y."/>
            <person name="Wang S."/>
            <person name="Zhao G.P."/>
            <person name="Liu X."/>
            <person name="St Leger R.J."/>
            <person name="Wang C."/>
        </authorList>
    </citation>
    <scope>NUCLEOTIDE SEQUENCE [LARGE SCALE GENOMIC DNA]</scope>
    <source>
        <strain evidence="1 2">CM01</strain>
    </source>
</reference>
<dbReference type="GeneID" id="18165591"/>
<dbReference type="InParanoid" id="G3JBI8"/>
<dbReference type="KEGG" id="cmt:CCM_03565"/>
<name>G3JBI8_CORMM</name>
<protein>
    <submittedName>
        <fullName evidence="1">Uncharacterized protein</fullName>
    </submittedName>
</protein>
<proteinExistence type="predicted"/>
<dbReference type="eggNOG" id="ENOG502RV81">
    <property type="taxonomic scope" value="Eukaryota"/>
</dbReference>
<organism evidence="1 2">
    <name type="scientific">Cordyceps militaris (strain CM01)</name>
    <name type="common">Caterpillar fungus</name>
    <dbReference type="NCBI Taxonomy" id="983644"/>
    <lineage>
        <taxon>Eukaryota</taxon>
        <taxon>Fungi</taxon>
        <taxon>Dikarya</taxon>
        <taxon>Ascomycota</taxon>
        <taxon>Pezizomycotina</taxon>
        <taxon>Sordariomycetes</taxon>
        <taxon>Hypocreomycetidae</taxon>
        <taxon>Hypocreales</taxon>
        <taxon>Cordycipitaceae</taxon>
        <taxon>Cordyceps</taxon>
    </lineage>
</organism>
<accession>G3JBI8</accession>
<dbReference type="HOGENOM" id="CLU_1916982_0_0_1"/>
<dbReference type="Proteomes" id="UP000001610">
    <property type="component" value="Unassembled WGS sequence"/>
</dbReference>
<dbReference type="RefSeq" id="XP_006668779.1">
    <property type="nucleotide sequence ID" value="XM_006668716.1"/>
</dbReference>
<gene>
    <name evidence="1" type="ORF">CCM_03565</name>
</gene>
<evidence type="ECO:0000313" key="1">
    <source>
        <dbReference type="EMBL" id="EGX95293.1"/>
    </source>
</evidence>
<dbReference type="VEuPathDB" id="FungiDB:CCM_03565"/>